<evidence type="ECO:0000313" key="6">
    <source>
        <dbReference type="Proteomes" id="UP000316330"/>
    </source>
</evidence>
<dbReference type="InterPro" id="IPR023187">
    <property type="entry name" value="Tscrpt_reg_MarR-type_CS"/>
</dbReference>
<dbReference type="AlphaFoldDB" id="A0A559JW95"/>
<evidence type="ECO:0000313" key="5">
    <source>
        <dbReference type="EMBL" id="TVY04165.1"/>
    </source>
</evidence>
<evidence type="ECO:0000256" key="3">
    <source>
        <dbReference type="ARBA" id="ARBA00023163"/>
    </source>
</evidence>
<dbReference type="InterPro" id="IPR039422">
    <property type="entry name" value="MarR/SlyA-like"/>
</dbReference>
<sequence length="150" mass="17323">MKESKHEDWQWDKGPIGRLVKTGYVTLRREVEELLRPLGLTHTQWSLLSVIRHFPGISPSQLEPILMIERPSVTSLLNGLESKELIIRKNHPQDGRYKLIYLTETGLKLAEETQHFTTVVEERVKDGMTADEFESLKALLVKMVDLFAKE</sequence>
<keyword evidence="6" id="KW-1185">Reference proteome</keyword>
<evidence type="ECO:0000256" key="1">
    <source>
        <dbReference type="ARBA" id="ARBA00023015"/>
    </source>
</evidence>
<comment type="caution">
    <text evidence="5">The sequence shown here is derived from an EMBL/GenBank/DDBJ whole genome shotgun (WGS) entry which is preliminary data.</text>
</comment>
<dbReference type="RefSeq" id="WP_144697331.1">
    <property type="nucleotide sequence ID" value="NZ_VNJJ01000001.1"/>
</dbReference>
<dbReference type="PRINTS" id="PR00598">
    <property type="entry name" value="HTHMARR"/>
</dbReference>
<dbReference type="OrthoDB" id="2612963at2"/>
<organism evidence="5 6">
    <name type="scientific">Cohnella terricola</name>
    <dbReference type="NCBI Taxonomy" id="1289167"/>
    <lineage>
        <taxon>Bacteria</taxon>
        <taxon>Bacillati</taxon>
        <taxon>Bacillota</taxon>
        <taxon>Bacilli</taxon>
        <taxon>Bacillales</taxon>
        <taxon>Paenibacillaceae</taxon>
        <taxon>Cohnella</taxon>
    </lineage>
</organism>
<dbReference type="PANTHER" id="PTHR33164:SF43">
    <property type="entry name" value="HTH-TYPE TRANSCRIPTIONAL REPRESSOR YETL"/>
    <property type="match status" value="1"/>
</dbReference>
<evidence type="ECO:0000256" key="2">
    <source>
        <dbReference type="ARBA" id="ARBA00023125"/>
    </source>
</evidence>
<gene>
    <name evidence="5" type="ORF">FPZ45_00755</name>
</gene>
<dbReference type="InterPro" id="IPR036388">
    <property type="entry name" value="WH-like_DNA-bd_sf"/>
</dbReference>
<dbReference type="EMBL" id="VNJJ01000001">
    <property type="protein sequence ID" value="TVY04165.1"/>
    <property type="molecule type" value="Genomic_DNA"/>
</dbReference>
<dbReference type="Pfam" id="PF01047">
    <property type="entry name" value="MarR"/>
    <property type="match status" value="1"/>
</dbReference>
<keyword evidence="3" id="KW-0804">Transcription</keyword>
<accession>A0A559JW95</accession>
<dbReference type="PROSITE" id="PS50995">
    <property type="entry name" value="HTH_MARR_2"/>
    <property type="match status" value="1"/>
</dbReference>
<dbReference type="InterPro" id="IPR000835">
    <property type="entry name" value="HTH_MarR-typ"/>
</dbReference>
<evidence type="ECO:0000259" key="4">
    <source>
        <dbReference type="PROSITE" id="PS50995"/>
    </source>
</evidence>
<keyword evidence="2" id="KW-0238">DNA-binding</keyword>
<dbReference type="Proteomes" id="UP000316330">
    <property type="component" value="Unassembled WGS sequence"/>
</dbReference>
<dbReference type="InterPro" id="IPR036390">
    <property type="entry name" value="WH_DNA-bd_sf"/>
</dbReference>
<dbReference type="Gene3D" id="1.10.10.10">
    <property type="entry name" value="Winged helix-like DNA-binding domain superfamily/Winged helix DNA-binding domain"/>
    <property type="match status" value="1"/>
</dbReference>
<dbReference type="SUPFAM" id="SSF46785">
    <property type="entry name" value="Winged helix' DNA-binding domain"/>
    <property type="match status" value="1"/>
</dbReference>
<dbReference type="PANTHER" id="PTHR33164">
    <property type="entry name" value="TRANSCRIPTIONAL REGULATOR, MARR FAMILY"/>
    <property type="match status" value="1"/>
</dbReference>
<proteinExistence type="predicted"/>
<dbReference type="SMART" id="SM00347">
    <property type="entry name" value="HTH_MARR"/>
    <property type="match status" value="1"/>
</dbReference>
<protein>
    <submittedName>
        <fullName evidence="5">MarR family transcriptional regulator</fullName>
    </submittedName>
</protein>
<dbReference type="GO" id="GO:0006950">
    <property type="term" value="P:response to stress"/>
    <property type="evidence" value="ECO:0007669"/>
    <property type="project" value="TreeGrafter"/>
</dbReference>
<feature type="domain" description="HTH marR-type" evidence="4">
    <location>
        <begin position="13"/>
        <end position="145"/>
    </location>
</feature>
<keyword evidence="1" id="KW-0805">Transcription regulation</keyword>
<reference evidence="5 6" key="1">
    <citation type="submission" date="2019-07" db="EMBL/GenBank/DDBJ databases">
        <authorList>
            <person name="Kim J."/>
        </authorList>
    </citation>
    <scope>NUCLEOTIDE SEQUENCE [LARGE SCALE GENOMIC DNA]</scope>
    <source>
        <strain evidence="5 6">G13</strain>
    </source>
</reference>
<name>A0A559JW95_9BACL</name>
<dbReference type="GO" id="GO:0003677">
    <property type="term" value="F:DNA binding"/>
    <property type="evidence" value="ECO:0007669"/>
    <property type="project" value="UniProtKB-KW"/>
</dbReference>
<dbReference type="GO" id="GO:0003700">
    <property type="term" value="F:DNA-binding transcription factor activity"/>
    <property type="evidence" value="ECO:0007669"/>
    <property type="project" value="InterPro"/>
</dbReference>
<dbReference type="PROSITE" id="PS01117">
    <property type="entry name" value="HTH_MARR_1"/>
    <property type="match status" value="1"/>
</dbReference>